<dbReference type="Proteomes" id="UP001054902">
    <property type="component" value="Unassembled WGS sequence"/>
</dbReference>
<dbReference type="SUPFAM" id="SSF51905">
    <property type="entry name" value="FAD/NAD(P)-binding domain"/>
    <property type="match status" value="1"/>
</dbReference>
<dbReference type="Gene3D" id="3.30.390.30">
    <property type="match status" value="1"/>
</dbReference>
<evidence type="ECO:0000256" key="2">
    <source>
        <dbReference type="ARBA" id="ARBA00022827"/>
    </source>
</evidence>
<dbReference type="PRINTS" id="PR00411">
    <property type="entry name" value="PNDRDTASEI"/>
</dbReference>
<keyword evidence="6" id="KW-1185">Reference proteome</keyword>
<dbReference type="Pfam" id="PF02852">
    <property type="entry name" value="Pyr_redox_dim"/>
    <property type="match status" value="1"/>
</dbReference>
<dbReference type="InterPro" id="IPR016156">
    <property type="entry name" value="FAD/NAD-linked_Rdtase_dimer_sf"/>
</dbReference>
<keyword evidence="1" id="KW-0285">Flavoprotein</keyword>
<dbReference type="InterPro" id="IPR023753">
    <property type="entry name" value="FAD/NAD-binding_dom"/>
</dbReference>
<evidence type="ECO:0008006" key="7">
    <source>
        <dbReference type="Google" id="ProtNLM"/>
    </source>
</evidence>
<evidence type="ECO:0000313" key="5">
    <source>
        <dbReference type="EMBL" id="GFH51666.1"/>
    </source>
</evidence>
<evidence type="ECO:0000256" key="1">
    <source>
        <dbReference type="ARBA" id="ARBA00022630"/>
    </source>
</evidence>
<keyword evidence="2" id="KW-0274">FAD</keyword>
<dbReference type="Pfam" id="PF07992">
    <property type="entry name" value="Pyr_redox_2"/>
    <property type="match status" value="1"/>
</dbReference>
<feature type="domain" description="FAD/NAD(P)-binding" evidence="4">
    <location>
        <begin position="38"/>
        <end position="430"/>
    </location>
</feature>
<reference evidence="5 6" key="1">
    <citation type="journal article" date="2021" name="Sci. Rep.">
        <title>The genome of the diatom Chaetoceros tenuissimus carries an ancient integrated fragment of an extant virus.</title>
        <authorList>
            <person name="Hongo Y."/>
            <person name="Kimura K."/>
            <person name="Takaki Y."/>
            <person name="Yoshida Y."/>
            <person name="Baba S."/>
            <person name="Kobayashi G."/>
            <person name="Nagasaki K."/>
            <person name="Hano T."/>
            <person name="Tomaru Y."/>
        </authorList>
    </citation>
    <scope>NUCLEOTIDE SEQUENCE [LARGE SCALE GENOMIC DNA]</scope>
    <source>
        <strain evidence="5 6">NIES-3715</strain>
    </source>
</reference>
<protein>
    <recommendedName>
        <fullName evidence="7">Mercuric reductase</fullName>
    </recommendedName>
</protein>
<dbReference type="InterPro" id="IPR004099">
    <property type="entry name" value="Pyr_nucl-diS_OxRdtase_dimer"/>
</dbReference>
<dbReference type="Gene3D" id="3.50.50.60">
    <property type="entry name" value="FAD/NAD(P)-binding domain"/>
    <property type="match status" value="3"/>
</dbReference>
<dbReference type="GO" id="GO:0003955">
    <property type="term" value="F:NAD(P)H dehydrogenase (quinone) activity"/>
    <property type="evidence" value="ECO:0007669"/>
    <property type="project" value="TreeGrafter"/>
</dbReference>
<accession>A0AAD3CV19</accession>
<dbReference type="InterPro" id="IPR036188">
    <property type="entry name" value="FAD/NAD-bd_sf"/>
</dbReference>
<dbReference type="GO" id="GO:0050660">
    <property type="term" value="F:flavin adenine dinucleotide binding"/>
    <property type="evidence" value="ECO:0007669"/>
    <property type="project" value="TreeGrafter"/>
</dbReference>
<gene>
    <name evidence="5" type="ORF">CTEN210_08142</name>
</gene>
<dbReference type="PANTHER" id="PTHR43014:SF2">
    <property type="entry name" value="MERCURIC REDUCTASE"/>
    <property type="match status" value="1"/>
</dbReference>
<evidence type="ECO:0000259" key="4">
    <source>
        <dbReference type="Pfam" id="PF07992"/>
    </source>
</evidence>
<name>A0AAD3CV19_9STRA</name>
<dbReference type="AlphaFoldDB" id="A0AAD3CV19"/>
<dbReference type="PANTHER" id="PTHR43014">
    <property type="entry name" value="MERCURIC REDUCTASE"/>
    <property type="match status" value="1"/>
</dbReference>
<feature type="domain" description="Pyridine nucleotide-disulphide oxidoreductase dimerisation" evidence="3">
    <location>
        <begin position="460"/>
        <end position="566"/>
    </location>
</feature>
<evidence type="ECO:0000313" key="6">
    <source>
        <dbReference type="Proteomes" id="UP001054902"/>
    </source>
</evidence>
<organism evidence="5 6">
    <name type="scientific">Chaetoceros tenuissimus</name>
    <dbReference type="NCBI Taxonomy" id="426638"/>
    <lineage>
        <taxon>Eukaryota</taxon>
        <taxon>Sar</taxon>
        <taxon>Stramenopiles</taxon>
        <taxon>Ochrophyta</taxon>
        <taxon>Bacillariophyta</taxon>
        <taxon>Coscinodiscophyceae</taxon>
        <taxon>Chaetocerotophycidae</taxon>
        <taxon>Chaetocerotales</taxon>
        <taxon>Chaetocerotaceae</taxon>
        <taxon>Chaetoceros</taxon>
    </lineage>
</organism>
<sequence>MGFTNDLTFLLTTVILTCFLVKPIYSLGISKTRNSFDYDLVVIGAGASGMFAAGTASSFGKKVLLIDKHDLEKDMTDAYIGGDCTNAACVPSKAIRQAARLASFGEKAAIFGYDAAASAESIPVTTPEKSKSQIAREFAKNTVNAVRARETPTRVAGNKNLNIMYTPKVSFEGANQLILENPFLFNETYADFLYNPESSEKPLSRFKKAKNVTLPICKVSAKKFIICTGAGPHIPPRLKKSAKKIGLHILDYRNIYRPDGEGFESDILWNLKQKKKSDKKKRVVIVGGGPTACEIAQSIARLNKSLQITLVAPAILKGEDIPARIAARNILRRDGINLLIGRKVINAARMNEIPILHLNDGSQIPVDILIAATGRSPEENLQDLCLENAGVEWDPYKGVIVDNNLRSITASNIYAAGDCASAIPETDRRASHGGWTGYHAVQSAFFPKFLLPSDAIHPTVPRVLFTDPEIASVGMTRAECIRKFGAKGFKYLKVYENGTDRADMDSIERDVSDGFVELRISKKGRILGSTICSPSASEMANEVGLAIRNNLSVRDIARSIHVYPSHGYLLHRVALSLALNDVWGVMDAFGTIPKIVGNIGRSIQFNRFRRKVPLKKREWQALGQENELRWERKTISVSYLEASKDKEFVEVVKRHTKDKSISKLERSALKKFMDWYESKPK</sequence>
<dbReference type="EMBL" id="BLLK01000045">
    <property type="protein sequence ID" value="GFH51666.1"/>
    <property type="molecule type" value="Genomic_DNA"/>
</dbReference>
<dbReference type="PRINTS" id="PR00368">
    <property type="entry name" value="FADPNR"/>
</dbReference>
<comment type="caution">
    <text evidence="5">The sequence shown here is derived from an EMBL/GenBank/DDBJ whole genome shotgun (WGS) entry which is preliminary data.</text>
</comment>
<proteinExistence type="predicted"/>
<evidence type="ECO:0000259" key="3">
    <source>
        <dbReference type="Pfam" id="PF02852"/>
    </source>
</evidence>
<dbReference type="SUPFAM" id="SSF55424">
    <property type="entry name" value="FAD/NAD-linked reductases, dimerisation (C-terminal) domain"/>
    <property type="match status" value="1"/>
</dbReference>